<dbReference type="PROSITE" id="PS51898">
    <property type="entry name" value="TYR_RECOMBINASE"/>
    <property type="match status" value="1"/>
</dbReference>
<dbReference type="InterPro" id="IPR013762">
    <property type="entry name" value="Integrase-like_cat_sf"/>
</dbReference>
<evidence type="ECO:0000313" key="3">
    <source>
        <dbReference type="EMBL" id="TYB42124.1"/>
    </source>
</evidence>
<dbReference type="Proteomes" id="UP000322810">
    <property type="component" value="Unassembled WGS sequence"/>
</dbReference>
<dbReference type="Gene3D" id="1.10.443.10">
    <property type="entry name" value="Intergrase catalytic core"/>
    <property type="match status" value="1"/>
</dbReference>
<evidence type="ECO:0000313" key="4">
    <source>
        <dbReference type="Proteomes" id="UP000322810"/>
    </source>
</evidence>
<protein>
    <submittedName>
        <fullName evidence="3">Tyrosine-type recombinase/integrase</fullName>
    </submittedName>
</protein>
<reference evidence="3 4" key="1">
    <citation type="submission" date="2019-08" db="EMBL/GenBank/DDBJ databases">
        <title>Microbispora tritici sp. nov., a novel actinomycete isolated from a root of wheat (Triticum aestivum L.).</title>
        <authorList>
            <person name="Klykleung N."/>
            <person name="Tanasupawat S."/>
        </authorList>
    </citation>
    <scope>NUCLEOTIDE SEQUENCE [LARGE SCALE GENOMIC DNA]</scope>
    <source>
        <strain evidence="3 4">MT50</strain>
    </source>
</reference>
<organism evidence="3 4">
    <name type="scientific">Microbispora tritici</name>
    <dbReference type="NCBI Taxonomy" id="2604471"/>
    <lineage>
        <taxon>Bacteria</taxon>
        <taxon>Bacillati</taxon>
        <taxon>Actinomycetota</taxon>
        <taxon>Actinomycetes</taxon>
        <taxon>Streptosporangiales</taxon>
        <taxon>Streptosporangiaceae</taxon>
        <taxon>Microbispora</taxon>
    </lineage>
</organism>
<comment type="caution">
    <text evidence="3">The sequence shown here is derived from an EMBL/GenBank/DDBJ whole genome shotgun (WGS) entry which is preliminary data.</text>
</comment>
<keyword evidence="4" id="KW-1185">Reference proteome</keyword>
<dbReference type="InterPro" id="IPR002104">
    <property type="entry name" value="Integrase_catalytic"/>
</dbReference>
<sequence>ESGSPVSAHNMRRDFRKVLDSAGLTGKEWAPRELRHSFVSLLSDHDIALEDISRLVGHSNTVVTETVYRHQIRPVIQEGATAMAAIFPLAEREPWSSSLASGPRLRSWGRAVFAGGRYWVRTSDPSLVRSQDRPRQYADQRADLGHCSPTDCQASISATYGLSSAQLIIPERRPPAGGVSAMRVNQRNMSSV</sequence>
<feature type="domain" description="Tyr recombinase" evidence="2">
    <location>
        <begin position="1"/>
        <end position="84"/>
    </location>
</feature>
<name>A0ABY3LMA0_9ACTN</name>
<keyword evidence="1" id="KW-0233">DNA recombination</keyword>
<dbReference type="EMBL" id="VSEX01000157">
    <property type="protein sequence ID" value="TYB42124.1"/>
    <property type="molecule type" value="Genomic_DNA"/>
</dbReference>
<proteinExistence type="predicted"/>
<feature type="non-terminal residue" evidence="3">
    <location>
        <position position="1"/>
    </location>
</feature>
<gene>
    <name evidence="3" type="ORF">FXF59_34890</name>
</gene>
<evidence type="ECO:0000259" key="2">
    <source>
        <dbReference type="PROSITE" id="PS51898"/>
    </source>
</evidence>
<accession>A0ABY3LMA0</accession>
<dbReference type="InterPro" id="IPR011010">
    <property type="entry name" value="DNA_brk_join_enz"/>
</dbReference>
<dbReference type="Pfam" id="PF00589">
    <property type="entry name" value="Phage_integrase"/>
    <property type="match status" value="1"/>
</dbReference>
<evidence type="ECO:0000256" key="1">
    <source>
        <dbReference type="ARBA" id="ARBA00023172"/>
    </source>
</evidence>
<dbReference type="SUPFAM" id="SSF56349">
    <property type="entry name" value="DNA breaking-rejoining enzymes"/>
    <property type="match status" value="1"/>
</dbReference>